<evidence type="ECO:0008006" key="5">
    <source>
        <dbReference type="Google" id="ProtNLM"/>
    </source>
</evidence>
<evidence type="ECO:0000313" key="2">
    <source>
        <dbReference type="EMBL" id="QQX26940.1"/>
    </source>
</evidence>
<evidence type="ECO:0000313" key="4">
    <source>
        <dbReference type="Proteomes" id="UP000595512"/>
    </source>
</evidence>
<dbReference type="AlphaFoldDB" id="A0A150LH79"/>
<evidence type="ECO:0000313" key="1">
    <source>
        <dbReference type="EMBL" id="KYD11677.1"/>
    </source>
</evidence>
<keyword evidence="3" id="KW-1185">Reference proteome</keyword>
<organism evidence="1 3">
    <name type="scientific">Heyndrickxia sporothermodurans</name>
    <dbReference type="NCBI Taxonomy" id="46224"/>
    <lineage>
        <taxon>Bacteria</taxon>
        <taxon>Bacillati</taxon>
        <taxon>Bacillota</taxon>
        <taxon>Bacilli</taxon>
        <taxon>Bacillales</taxon>
        <taxon>Bacillaceae</taxon>
        <taxon>Heyndrickxia</taxon>
    </lineage>
</organism>
<dbReference type="STRING" id="46224.B4102_2117"/>
<dbReference type="OrthoDB" id="161597at2"/>
<protein>
    <recommendedName>
        <fullName evidence="5">Peptide ABC transporter permease</fullName>
    </recommendedName>
</protein>
<dbReference type="PATRIC" id="fig|46224.3.peg.1926"/>
<dbReference type="EMBL" id="LQYN01000003">
    <property type="protein sequence ID" value="KYD11677.1"/>
    <property type="molecule type" value="Genomic_DNA"/>
</dbReference>
<accession>A0A150LH79</accession>
<reference evidence="1 3" key="1">
    <citation type="submission" date="2016-01" db="EMBL/GenBank/DDBJ databases">
        <title>Genome Sequences of Twelve Sporeforming Bacillus Species Isolated from Foods.</title>
        <authorList>
            <person name="Berendsen E.M."/>
            <person name="Wells-Bennik M.H."/>
            <person name="Krawcyk A.O."/>
            <person name="De Jong A."/>
            <person name="Holsappel S."/>
            <person name="Eijlander R.T."/>
            <person name="Kuipers O.P."/>
        </authorList>
    </citation>
    <scope>NUCLEOTIDE SEQUENCE [LARGE SCALE GENOMIC DNA]</scope>
    <source>
        <strain evidence="1 3">B4102</strain>
    </source>
</reference>
<dbReference type="RefSeq" id="WP_066225852.1">
    <property type="nucleotide sequence ID" value="NZ_CP066701.1"/>
</dbReference>
<dbReference type="KEGG" id="hspo:JGZ69_09270"/>
<gene>
    <name evidence="1" type="ORF">B4102_2117</name>
    <name evidence="2" type="ORF">JGZ69_09270</name>
</gene>
<proteinExistence type="predicted"/>
<name>A0A150LH79_9BACI</name>
<dbReference type="Proteomes" id="UP000595512">
    <property type="component" value="Chromosome"/>
</dbReference>
<evidence type="ECO:0000313" key="3">
    <source>
        <dbReference type="Proteomes" id="UP000075666"/>
    </source>
</evidence>
<dbReference type="Proteomes" id="UP000075666">
    <property type="component" value="Unassembled WGS sequence"/>
</dbReference>
<dbReference type="EMBL" id="CP066701">
    <property type="protein sequence ID" value="QQX26940.1"/>
    <property type="molecule type" value="Genomic_DNA"/>
</dbReference>
<reference evidence="2 4" key="2">
    <citation type="submission" date="2020-12" db="EMBL/GenBank/DDBJ databases">
        <title>Taxonomic evaluation of the Bacillus sporothermodurans group of bacteria based on whole genome sequences.</title>
        <authorList>
            <person name="Fiedler G."/>
            <person name="Herbstmann A.-D."/>
            <person name="Doll E."/>
            <person name="Wenning M."/>
            <person name="Brinks E."/>
            <person name="Kabisch J."/>
            <person name="Breitenwieser F."/>
            <person name="Lappann M."/>
            <person name="Boehnlein C."/>
            <person name="Franz C."/>
        </authorList>
    </citation>
    <scope>NUCLEOTIDE SEQUENCE [LARGE SCALE GENOMIC DNA]</scope>
    <source>
        <strain evidence="2 4">DSM 10599</strain>
    </source>
</reference>
<sequence length="394" mass="46498">MHEVKVRDMMKNINLEYYWPNFKSVAYCLYNSETVYLYNHPNYPSNNIFPWNELFSADSLILYEDFPTAIVNIDRYNDSETIYSLIVHELFHGYQYLYNESRFPNELLGVQYPILLENIELRNKERRILYQALLESNAEARNQLLNAFIFMREKRKEIIGEYAQYEFLIESVEGPAWYVESKALQKASNLPFDEILKTYSSKFLDEYRSNLQIRVSCYGSGMFLCLLLDQLTEEWKEAFTQSTKTLYEFFKEYIVIQPPYPLDISPDEESMSIYNYVKGEKEKVIESFINTIGFHLFIEGNMTVTAFDPMNIVSSNNHLLHQNFIKLKITGKDYYITQPVLTRFTEKIQTINHLHLILEKEPTILNNHIEIDGIGKIEGSYEEDTHVLKVSEKG</sequence>